<comment type="function">
    <text evidence="4">Has an important function as a repair enzyme for proteins that have been inactivated by oxidation. Catalyzes the reversible oxidation-reduction of methionine sulfoxide in proteins to methionine.</text>
</comment>
<dbReference type="InterPro" id="IPR036509">
    <property type="entry name" value="Met_Sox_Rdtase_MsrA_sf"/>
</dbReference>
<dbReference type="GO" id="GO:0008113">
    <property type="term" value="F:peptide-methionine (S)-S-oxide reductase activity"/>
    <property type="evidence" value="ECO:0007669"/>
    <property type="project" value="UniProtKB-EC"/>
</dbReference>
<dbReference type="InterPro" id="IPR002569">
    <property type="entry name" value="Met_Sox_Rdtase_MsrA_dom"/>
</dbReference>
<comment type="catalytic activity">
    <reaction evidence="3 4">
        <text>[thioredoxin]-disulfide + L-methionine + H2O = L-methionine (S)-S-oxide + [thioredoxin]-dithiol</text>
        <dbReference type="Rhea" id="RHEA:19993"/>
        <dbReference type="Rhea" id="RHEA-COMP:10698"/>
        <dbReference type="Rhea" id="RHEA-COMP:10700"/>
        <dbReference type="ChEBI" id="CHEBI:15377"/>
        <dbReference type="ChEBI" id="CHEBI:29950"/>
        <dbReference type="ChEBI" id="CHEBI:50058"/>
        <dbReference type="ChEBI" id="CHEBI:57844"/>
        <dbReference type="ChEBI" id="CHEBI:58772"/>
        <dbReference type="EC" id="1.8.4.11"/>
    </reaction>
</comment>
<dbReference type="EMBL" id="CP141769">
    <property type="protein sequence ID" value="WRS40655.1"/>
    <property type="molecule type" value="Genomic_DNA"/>
</dbReference>
<dbReference type="HAMAP" id="MF_01401">
    <property type="entry name" value="MsrA"/>
    <property type="match status" value="1"/>
</dbReference>
<sequence>MNRLLTAVAVPALVLALGCSRASTATPLPDPAVDIPLAAASGSRTAVLAGGCFWGMEGVFEHVRGVTRVESGYAGGSANTATYGQVSSGRTGHAESVRIAYDPARITYGQLLKVFFSVAHDPTERNRQGPDTGTQYRSAIFYTDAAQKRVADDYIAQLQKGDAFPRPIATQVARLPAFYPAEAHHQHYLVEHPEQPYIVINDLPKIAALKRLLPSLYVDRPAGIP</sequence>
<feature type="active site" evidence="4">
    <location>
        <position position="52"/>
    </location>
</feature>
<accession>A0ABZ1CMY5</accession>
<dbReference type="Proteomes" id="UP001334732">
    <property type="component" value="Chromosome"/>
</dbReference>
<evidence type="ECO:0000313" key="9">
    <source>
        <dbReference type="Proteomes" id="UP001334732"/>
    </source>
</evidence>
<dbReference type="Gene3D" id="3.30.1060.10">
    <property type="entry name" value="Peptide methionine sulphoxide reductase MsrA"/>
    <property type="match status" value="1"/>
</dbReference>
<evidence type="ECO:0000256" key="2">
    <source>
        <dbReference type="ARBA" id="ARBA00047806"/>
    </source>
</evidence>
<feature type="domain" description="Peptide methionine sulphoxide reductase MsrA" evidence="6">
    <location>
        <begin position="45"/>
        <end position="197"/>
    </location>
</feature>
<evidence type="ECO:0000313" key="8">
    <source>
        <dbReference type="EMBL" id="WRS40655.1"/>
    </source>
</evidence>
<dbReference type="EC" id="1.8.4.11" evidence="4"/>
<comment type="catalytic activity">
    <reaction evidence="2 4">
        <text>L-methionyl-[protein] + [thioredoxin]-disulfide + H2O = L-methionyl-(S)-S-oxide-[protein] + [thioredoxin]-dithiol</text>
        <dbReference type="Rhea" id="RHEA:14217"/>
        <dbReference type="Rhea" id="RHEA-COMP:10698"/>
        <dbReference type="Rhea" id="RHEA-COMP:10700"/>
        <dbReference type="Rhea" id="RHEA-COMP:12313"/>
        <dbReference type="Rhea" id="RHEA-COMP:12315"/>
        <dbReference type="ChEBI" id="CHEBI:15377"/>
        <dbReference type="ChEBI" id="CHEBI:16044"/>
        <dbReference type="ChEBI" id="CHEBI:29950"/>
        <dbReference type="ChEBI" id="CHEBI:44120"/>
        <dbReference type="ChEBI" id="CHEBI:50058"/>
        <dbReference type="EC" id="1.8.4.11"/>
    </reaction>
</comment>
<feature type="chain" id="PRO_5045034414" description="Peptide methionine sulfoxide reductase MsrA" evidence="5">
    <location>
        <begin position="26"/>
        <end position="225"/>
    </location>
</feature>
<feature type="signal peptide" evidence="5">
    <location>
        <begin position="1"/>
        <end position="25"/>
    </location>
</feature>
<dbReference type="SUPFAM" id="SSF55068">
    <property type="entry name" value="Peptide methionine sulfoxide reductase"/>
    <property type="match status" value="1"/>
</dbReference>
<dbReference type="RefSeq" id="WP_324781168.1">
    <property type="nucleotide sequence ID" value="NZ_CP141769.1"/>
</dbReference>
<dbReference type="EMBL" id="CP141769">
    <property type="protein sequence ID" value="WRS40641.1"/>
    <property type="molecule type" value="Genomic_DNA"/>
</dbReference>
<organism evidence="7 9">
    <name type="scientific">Thiobacillus sedimenti</name>
    <dbReference type="NCBI Taxonomy" id="3110231"/>
    <lineage>
        <taxon>Bacteria</taxon>
        <taxon>Pseudomonadati</taxon>
        <taxon>Pseudomonadota</taxon>
        <taxon>Betaproteobacteria</taxon>
        <taxon>Nitrosomonadales</taxon>
        <taxon>Thiobacillaceae</taxon>
        <taxon>Thiobacillus</taxon>
    </lineage>
</organism>
<dbReference type="NCBIfam" id="TIGR00401">
    <property type="entry name" value="msrA"/>
    <property type="match status" value="1"/>
</dbReference>
<keyword evidence="1 4" id="KW-0560">Oxidoreductase</keyword>
<keyword evidence="5" id="KW-0732">Signal</keyword>
<dbReference type="Pfam" id="PF01625">
    <property type="entry name" value="PMSR"/>
    <property type="match status" value="1"/>
</dbReference>
<evidence type="ECO:0000256" key="4">
    <source>
        <dbReference type="HAMAP-Rule" id="MF_01401"/>
    </source>
</evidence>
<evidence type="ECO:0000256" key="5">
    <source>
        <dbReference type="SAM" id="SignalP"/>
    </source>
</evidence>
<comment type="similarity">
    <text evidence="4">Belongs to the MsrA Met sulfoxide reductase family.</text>
</comment>
<reference evidence="7 9" key="1">
    <citation type="submission" date="2023-12" db="EMBL/GenBank/DDBJ databases">
        <title>Thiobacillus sedimentum sp. nov., a chemolithoautotrophic sulfur-oxidizing bacterium isolated from freshwater sediment.</title>
        <authorList>
            <person name="Luo J."/>
            <person name="Dai C."/>
        </authorList>
    </citation>
    <scope>NUCLEOTIDE SEQUENCE [LARGE SCALE GENOMIC DNA]</scope>
    <source>
        <strain evidence="7 9">SCUT-2</strain>
    </source>
</reference>
<evidence type="ECO:0000313" key="7">
    <source>
        <dbReference type="EMBL" id="WRS40641.1"/>
    </source>
</evidence>
<evidence type="ECO:0000256" key="1">
    <source>
        <dbReference type="ARBA" id="ARBA00023002"/>
    </source>
</evidence>
<gene>
    <name evidence="4 7" type="primary">msrA</name>
    <name evidence="7" type="ORF">VA613_07115</name>
    <name evidence="8" type="ORF">VA613_07185</name>
</gene>
<dbReference type="PROSITE" id="PS51257">
    <property type="entry name" value="PROKAR_LIPOPROTEIN"/>
    <property type="match status" value="1"/>
</dbReference>
<dbReference type="PANTHER" id="PTHR43774:SF1">
    <property type="entry name" value="PEPTIDE METHIONINE SULFOXIDE REDUCTASE MSRA 2"/>
    <property type="match status" value="1"/>
</dbReference>
<evidence type="ECO:0000259" key="6">
    <source>
        <dbReference type="Pfam" id="PF01625"/>
    </source>
</evidence>
<proteinExistence type="inferred from homology"/>
<keyword evidence="9" id="KW-1185">Reference proteome</keyword>
<dbReference type="PANTHER" id="PTHR43774">
    <property type="entry name" value="PEPTIDE METHIONINE SULFOXIDE REDUCTASE"/>
    <property type="match status" value="1"/>
</dbReference>
<name>A0ABZ1CMY5_9PROT</name>
<protein>
    <recommendedName>
        <fullName evidence="4">Peptide methionine sulfoxide reductase MsrA</fullName>
        <shortName evidence="4">Protein-methionine-S-oxide reductase</shortName>
        <ecNumber evidence="4">1.8.4.11</ecNumber>
    </recommendedName>
    <alternativeName>
        <fullName evidence="4">Peptide-methionine (S)-S-oxide reductase</fullName>
        <shortName evidence="4">Peptide Met(O) reductase</shortName>
    </alternativeName>
</protein>
<evidence type="ECO:0000256" key="3">
    <source>
        <dbReference type="ARBA" id="ARBA00048782"/>
    </source>
</evidence>